<feature type="signal peptide" evidence="2">
    <location>
        <begin position="1"/>
        <end position="27"/>
    </location>
</feature>
<evidence type="ECO:0000256" key="2">
    <source>
        <dbReference type="SAM" id="SignalP"/>
    </source>
</evidence>
<proteinExistence type="inferred from homology"/>
<dbReference type="Pfam" id="PF13369">
    <property type="entry name" value="Transglut_core2"/>
    <property type="match status" value="1"/>
</dbReference>
<sequence length="319" mass="35687">MVRYHRSRLAAAFFAVTALLISVNAGAQDAPLSAPATVRSVLATSDAEIDFAKAKLTFDKLVSPALDISAALNQLDRAFETVTRMAGPSPSNKAKLTAIRTYIYESGDWNDRRPFQYDMTDPNGQKLSNRLLASYLDTRRGNCITMPILFLILADRMHLPVALSRAPLHFFIKYTDDVTGQALNLETTSGGYPARDSWIREQMPMTDQAIANGLYLRPLTRRETLAAMAAVVVEADLERQRFQEGIEIANIILEYDPTFAYMLAKRGSAFAAQIEAEFVQKYPRPADIPSSLRPRYQVLQERNLSDFAKAEALGWREDQ</sequence>
<keyword evidence="2" id="KW-0732">Signal</keyword>
<dbReference type="InterPro" id="IPR032698">
    <property type="entry name" value="SirB1_N"/>
</dbReference>
<protein>
    <recommendedName>
        <fullName evidence="3">Protein SirB1 N-terminal domain-containing protein</fullName>
    </recommendedName>
</protein>
<evidence type="ECO:0000259" key="3">
    <source>
        <dbReference type="Pfam" id="PF13369"/>
    </source>
</evidence>
<gene>
    <name evidence="4" type="ORF">HA482_39850</name>
</gene>
<feature type="chain" id="PRO_5045792993" description="Protein SirB1 N-terminal domain-containing protein" evidence="2">
    <location>
        <begin position="28"/>
        <end position="319"/>
    </location>
</feature>
<evidence type="ECO:0000313" key="4">
    <source>
        <dbReference type="EMBL" id="MBC9984343.1"/>
    </source>
</evidence>
<organism evidence="4 5">
    <name type="scientific">Bradyrhizobium campsiandrae</name>
    <dbReference type="NCBI Taxonomy" id="1729892"/>
    <lineage>
        <taxon>Bacteria</taxon>
        <taxon>Pseudomonadati</taxon>
        <taxon>Pseudomonadota</taxon>
        <taxon>Alphaproteobacteria</taxon>
        <taxon>Hyphomicrobiales</taxon>
        <taxon>Nitrobacteraceae</taxon>
        <taxon>Bradyrhizobium</taxon>
    </lineage>
</organism>
<feature type="domain" description="Protein SirB1 N-terminal" evidence="3">
    <location>
        <begin position="71"/>
        <end position="191"/>
    </location>
</feature>
<dbReference type="EMBL" id="JAATTO010000108">
    <property type="protein sequence ID" value="MBC9984343.1"/>
    <property type="molecule type" value="Genomic_DNA"/>
</dbReference>
<name>A0ABR7UMH2_9BRAD</name>
<dbReference type="RefSeq" id="WP_188106693.1">
    <property type="nucleotide sequence ID" value="NZ_JAANIH010000061.1"/>
</dbReference>
<reference evidence="4 5" key="1">
    <citation type="journal article" date="2020" name="Arch. Microbiol.">
        <title>Bradyrhizobium campsiandrae sp. nov., a nitrogen-fixing bacterial strain isolated from a native leguminous tree from the Amazon adapted to flooded conditions.</title>
        <authorList>
            <person name="Cabral Michel D."/>
            <person name="Martins da Costa E."/>
            <person name="Azarias Guimaraes A."/>
            <person name="Soares de Carvalho T."/>
            <person name="Santos de Castro Caputo P."/>
            <person name="Willems A."/>
            <person name="de Souza Moreira F.M."/>
        </authorList>
    </citation>
    <scope>NUCLEOTIDE SEQUENCE [LARGE SCALE GENOMIC DNA]</scope>
    <source>
        <strain evidence="5">INPA 384B</strain>
    </source>
</reference>
<comment type="similarity">
    <text evidence="1">Belongs to the UPF0162 family.</text>
</comment>
<comment type="caution">
    <text evidence="4">The sequence shown here is derived from an EMBL/GenBank/DDBJ whole genome shotgun (WGS) entry which is preliminary data.</text>
</comment>
<evidence type="ECO:0000256" key="1">
    <source>
        <dbReference type="ARBA" id="ARBA00007100"/>
    </source>
</evidence>
<accession>A0ABR7UMH2</accession>
<dbReference type="Proteomes" id="UP000639516">
    <property type="component" value="Unassembled WGS sequence"/>
</dbReference>
<evidence type="ECO:0000313" key="5">
    <source>
        <dbReference type="Proteomes" id="UP000639516"/>
    </source>
</evidence>
<keyword evidence="5" id="KW-1185">Reference proteome</keyword>